<keyword evidence="3" id="KW-1185">Reference proteome</keyword>
<gene>
    <name evidence="2" type="ORF">BpHYR1_019879</name>
</gene>
<accession>A0A3M7T9F8</accession>
<dbReference type="Proteomes" id="UP000276133">
    <property type="component" value="Unassembled WGS sequence"/>
</dbReference>
<dbReference type="EMBL" id="REGN01000097">
    <property type="protein sequence ID" value="RNA44490.1"/>
    <property type="molecule type" value="Genomic_DNA"/>
</dbReference>
<evidence type="ECO:0000313" key="2">
    <source>
        <dbReference type="EMBL" id="RNA44490.1"/>
    </source>
</evidence>
<reference evidence="2 3" key="1">
    <citation type="journal article" date="2018" name="Sci. Rep.">
        <title>Genomic signatures of local adaptation to the degree of environmental predictability in rotifers.</title>
        <authorList>
            <person name="Franch-Gras L."/>
            <person name="Hahn C."/>
            <person name="Garcia-Roger E.M."/>
            <person name="Carmona M.J."/>
            <person name="Serra M."/>
            <person name="Gomez A."/>
        </authorList>
    </citation>
    <scope>NUCLEOTIDE SEQUENCE [LARGE SCALE GENOMIC DNA]</scope>
    <source>
        <strain evidence="2">HYR1</strain>
    </source>
</reference>
<protein>
    <submittedName>
        <fullName evidence="2">Uncharacterized protein</fullName>
    </submittedName>
</protein>
<evidence type="ECO:0000256" key="1">
    <source>
        <dbReference type="SAM" id="Phobius"/>
    </source>
</evidence>
<name>A0A3M7T9F8_BRAPC</name>
<comment type="caution">
    <text evidence="2">The sequence shown here is derived from an EMBL/GenBank/DDBJ whole genome shotgun (WGS) entry which is preliminary data.</text>
</comment>
<sequence length="255" mass="29355">MINNFKKLFQNTEMPVKKCKLSLFIKLYLLSVYLTWKFVVNGHFNYQQDSMAIFSDNSLPDFETFIDFSNQNNHLSFNGSNFQRFDSNASSLCGNTLAQMIASNNNYVINAIESKRKYLSCENLIELICNPLIDKKLIVTHSVFDCDEYIKMAQMQQNVSLSNLIRVVSLSPSIRQIQVVLTGLMNRFSILNYAIIYSNSTQNDFYKSLAGYLLFKFSIDSRFTLEFSLPIEDSKIGLLLKDNLKIQLTLSKVKN</sequence>
<feature type="transmembrane region" description="Helical" evidence="1">
    <location>
        <begin position="21"/>
        <end position="39"/>
    </location>
</feature>
<organism evidence="2 3">
    <name type="scientific">Brachionus plicatilis</name>
    <name type="common">Marine rotifer</name>
    <name type="synonym">Brachionus muelleri</name>
    <dbReference type="NCBI Taxonomy" id="10195"/>
    <lineage>
        <taxon>Eukaryota</taxon>
        <taxon>Metazoa</taxon>
        <taxon>Spiralia</taxon>
        <taxon>Gnathifera</taxon>
        <taxon>Rotifera</taxon>
        <taxon>Eurotatoria</taxon>
        <taxon>Monogononta</taxon>
        <taxon>Pseudotrocha</taxon>
        <taxon>Ploima</taxon>
        <taxon>Brachionidae</taxon>
        <taxon>Brachionus</taxon>
    </lineage>
</organism>
<evidence type="ECO:0000313" key="3">
    <source>
        <dbReference type="Proteomes" id="UP000276133"/>
    </source>
</evidence>
<dbReference type="AlphaFoldDB" id="A0A3M7T9F8"/>
<keyword evidence="1" id="KW-0812">Transmembrane</keyword>
<keyword evidence="1" id="KW-1133">Transmembrane helix</keyword>
<proteinExistence type="predicted"/>
<keyword evidence="1" id="KW-0472">Membrane</keyword>